<reference evidence="6 7" key="1">
    <citation type="journal article" date="2017" name="Nat. Ecol. Evol.">
        <title>Scallop genome provides insights into evolution of bilaterian karyotype and development.</title>
        <authorList>
            <person name="Wang S."/>
            <person name="Zhang J."/>
            <person name="Jiao W."/>
            <person name="Li J."/>
            <person name="Xun X."/>
            <person name="Sun Y."/>
            <person name="Guo X."/>
            <person name="Huan P."/>
            <person name="Dong B."/>
            <person name="Zhang L."/>
            <person name="Hu X."/>
            <person name="Sun X."/>
            <person name="Wang J."/>
            <person name="Zhao C."/>
            <person name="Wang Y."/>
            <person name="Wang D."/>
            <person name="Huang X."/>
            <person name="Wang R."/>
            <person name="Lv J."/>
            <person name="Li Y."/>
            <person name="Zhang Z."/>
            <person name="Liu B."/>
            <person name="Lu W."/>
            <person name="Hui Y."/>
            <person name="Liang J."/>
            <person name="Zhou Z."/>
            <person name="Hou R."/>
            <person name="Li X."/>
            <person name="Liu Y."/>
            <person name="Li H."/>
            <person name="Ning X."/>
            <person name="Lin Y."/>
            <person name="Zhao L."/>
            <person name="Xing Q."/>
            <person name="Dou J."/>
            <person name="Li Y."/>
            <person name="Mao J."/>
            <person name="Guo H."/>
            <person name="Dou H."/>
            <person name="Li T."/>
            <person name="Mu C."/>
            <person name="Jiang W."/>
            <person name="Fu Q."/>
            <person name="Fu X."/>
            <person name="Miao Y."/>
            <person name="Liu J."/>
            <person name="Yu Q."/>
            <person name="Li R."/>
            <person name="Liao H."/>
            <person name="Li X."/>
            <person name="Kong Y."/>
            <person name="Jiang Z."/>
            <person name="Chourrout D."/>
            <person name="Li R."/>
            <person name="Bao Z."/>
        </authorList>
    </citation>
    <scope>NUCLEOTIDE SEQUENCE [LARGE SCALE GENOMIC DNA]</scope>
    <source>
        <strain evidence="6 7">PY_sf001</strain>
    </source>
</reference>
<dbReference type="EMBL" id="NEDP02003460">
    <property type="protein sequence ID" value="OWF48617.1"/>
    <property type="molecule type" value="Genomic_DNA"/>
</dbReference>
<keyword evidence="7" id="KW-1185">Reference proteome</keyword>
<keyword evidence="3 4" id="KW-0418">Kinase</keyword>
<feature type="compositionally biased region" description="Low complexity" evidence="5">
    <location>
        <begin position="339"/>
        <end position="348"/>
    </location>
</feature>
<dbReference type="GO" id="GO:0000828">
    <property type="term" value="F:inositol hexakisphosphate kinase activity"/>
    <property type="evidence" value="ECO:0007669"/>
    <property type="project" value="TreeGrafter"/>
</dbReference>
<feature type="compositionally biased region" description="Basic and acidic residues" evidence="5">
    <location>
        <begin position="369"/>
        <end position="379"/>
    </location>
</feature>
<feature type="compositionally biased region" description="Polar residues" evidence="5">
    <location>
        <begin position="100"/>
        <end position="119"/>
    </location>
</feature>
<comment type="similarity">
    <text evidence="1 4">Belongs to the inositol phosphokinase (IPK) family.</text>
</comment>
<protein>
    <recommendedName>
        <fullName evidence="4">Kinase</fullName>
        <ecNumber evidence="4">2.7.-.-</ecNumber>
    </recommendedName>
</protein>
<evidence type="ECO:0000256" key="1">
    <source>
        <dbReference type="ARBA" id="ARBA00007374"/>
    </source>
</evidence>
<dbReference type="InterPro" id="IPR005522">
    <property type="entry name" value="IPK"/>
</dbReference>
<dbReference type="STRING" id="6573.A0A210QIP3"/>
<proteinExistence type="inferred from homology"/>
<keyword evidence="2 4" id="KW-0808">Transferase</keyword>
<dbReference type="OrthoDB" id="2573163at2759"/>
<dbReference type="GO" id="GO:0046854">
    <property type="term" value="P:phosphatidylinositol phosphate biosynthetic process"/>
    <property type="evidence" value="ECO:0007669"/>
    <property type="project" value="TreeGrafter"/>
</dbReference>
<dbReference type="AlphaFoldDB" id="A0A210QIP3"/>
<dbReference type="SUPFAM" id="SSF56104">
    <property type="entry name" value="SAICAR synthase-like"/>
    <property type="match status" value="1"/>
</dbReference>
<dbReference type="InterPro" id="IPR038286">
    <property type="entry name" value="IPK_sf"/>
</dbReference>
<dbReference type="EC" id="2.7.-.-" evidence="4"/>
<gene>
    <name evidence="6" type="ORF">KP79_PYT01141</name>
</gene>
<evidence type="ECO:0000256" key="2">
    <source>
        <dbReference type="ARBA" id="ARBA00022679"/>
    </source>
</evidence>
<dbReference type="PANTHER" id="PTHR12400">
    <property type="entry name" value="INOSITOL POLYPHOSPHATE KINASE"/>
    <property type="match status" value="1"/>
</dbReference>
<sequence>MPEAGAVMMDTEPGDCEPVQLQPFIHQVGGHTSMLRFNDDTLCKPLIAREQVFYQAIPCGLKQFTPQYRGVIEVQLHEDSEGYITLIGYPPEGGGKVNFPRNTSPVSSESDTDTASPVLNTKHKHDRPGDPYSVRLLRSGSLEVSTQTEKVFHMNDPKSGKHDKTEGINPWSLKCHKRQLSKMRRITQGAGSFTSKFILLENVAAQCDYPCILDLKMGTRQHGDDVPEAKKQSHIRKCEQSTSSVLGVRICGMQVYQASTQKYICHNKYYGRSLSVEGFKQALCQFLNNGNQLRTELVHEIVKRLQELHQNVTEQDTFRFYSSSLLIMYDGVMGNGNTASSSRQGRSQSARERDLEHEDSDSNASSVSEGDKPSNSHFLCDRRVPNVDVKMIDFAHSTHSGFQGDKTVHKGPDQGYLLGLASLIKLFNEIVDRPHLP</sequence>
<dbReference type="GO" id="GO:0032958">
    <property type="term" value="P:inositol phosphate biosynthetic process"/>
    <property type="evidence" value="ECO:0007669"/>
    <property type="project" value="InterPro"/>
</dbReference>
<name>A0A210QIP3_MIZYE</name>
<organism evidence="6 7">
    <name type="scientific">Mizuhopecten yessoensis</name>
    <name type="common">Japanese scallop</name>
    <name type="synonym">Patinopecten yessoensis</name>
    <dbReference type="NCBI Taxonomy" id="6573"/>
    <lineage>
        <taxon>Eukaryota</taxon>
        <taxon>Metazoa</taxon>
        <taxon>Spiralia</taxon>
        <taxon>Lophotrochozoa</taxon>
        <taxon>Mollusca</taxon>
        <taxon>Bivalvia</taxon>
        <taxon>Autobranchia</taxon>
        <taxon>Pteriomorphia</taxon>
        <taxon>Pectinida</taxon>
        <taxon>Pectinoidea</taxon>
        <taxon>Pectinidae</taxon>
        <taxon>Mizuhopecten</taxon>
    </lineage>
</organism>
<evidence type="ECO:0000256" key="4">
    <source>
        <dbReference type="RuleBase" id="RU363090"/>
    </source>
</evidence>
<dbReference type="GO" id="GO:0005737">
    <property type="term" value="C:cytoplasm"/>
    <property type="evidence" value="ECO:0007669"/>
    <property type="project" value="TreeGrafter"/>
</dbReference>
<dbReference type="GO" id="GO:0005634">
    <property type="term" value="C:nucleus"/>
    <property type="evidence" value="ECO:0007669"/>
    <property type="project" value="TreeGrafter"/>
</dbReference>
<feature type="region of interest" description="Disordered" evidence="5">
    <location>
        <begin position="98"/>
        <end position="134"/>
    </location>
</feature>
<accession>A0A210QIP3</accession>
<dbReference type="PANTHER" id="PTHR12400:SF21">
    <property type="entry name" value="KINASE"/>
    <property type="match status" value="1"/>
</dbReference>
<dbReference type="Pfam" id="PF03770">
    <property type="entry name" value="IPK"/>
    <property type="match status" value="1"/>
</dbReference>
<evidence type="ECO:0000256" key="5">
    <source>
        <dbReference type="SAM" id="MobiDB-lite"/>
    </source>
</evidence>
<comment type="caution">
    <text evidence="6">The sequence shown here is derived from an EMBL/GenBank/DDBJ whole genome shotgun (WGS) entry which is preliminary data.</text>
</comment>
<dbReference type="Gene3D" id="3.30.470.160">
    <property type="entry name" value="Inositol polyphosphate kinase"/>
    <property type="match status" value="1"/>
</dbReference>
<feature type="region of interest" description="Disordered" evidence="5">
    <location>
        <begin position="337"/>
        <end position="379"/>
    </location>
</feature>
<dbReference type="Proteomes" id="UP000242188">
    <property type="component" value="Unassembled WGS sequence"/>
</dbReference>
<evidence type="ECO:0000256" key="3">
    <source>
        <dbReference type="ARBA" id="ARBA00022777"/>
    </source>
</evidence>
<evidence type="ECO:0000313" key="6">
    <source>
        <dbReference type="EMBL" id="OWF48617.1"/>
    </source>
</evidence>
<evidence type="ECO:0000313" key="7">
    <source>
        <dbReference type="Proteomes" id="UP000242188"/>
    </source>
</evidence>